<accession>A0A2W5SLP0</accession>
<name>A0A2W5SLP0_VARPD</name>
<protein>
    <recommendedName>
        <fullName evidence="5">DUF4124 domain-containing protein</fullName>
    </recommendedName>
</protein>
<keyword evidence="2" id="KW-0732">Signal</keyword>
<evidence type="ECO:0000313" key="3">
    <source>
        <dbReference type="EMBL" id="PZQ75760.1"/>
    </source>
</evidence>
<dbReference type="Proteomes" id="UP000249135">
    <property type="component" value="Unassembled WGS sequence"/>
</dbReference>
<sequence>MKKIAVLALLGLVHAAPAFAQRDMYEADRRYCASGRSGYDFNTCMYRLQNDRRRYEPPPPRYERDPYAEGWRREPPPPPPPAYGWQPEPAQRPRLSDMQERALANCAMLAPRDQPRCRATVMSTVR</sequence>
<organism evidence="3 4">
    <name type="scientific">Variovorax paradoxus</name>
    <dbReference type="NCBI Taxonomy" id="34073"/>
    <lineage>
        <taxon>Bacteria</taxon>
        <taxon>Pseudomonadati</taxon>
        <taxon>Pseudomonadota</taxon>
        <taxon>Betaproteobacteria</taxon>
        <taxon>Burkholderiales</taxon>
        <taxon>Comamonadaceae</taxon>
        <taxon>Variovorax</taxon>
    </lineage>
</organism>
<feature type="chain" id="PRO_5016170759" description="DUF4124 domain-containing protein" evidence="2">
    <location>
        <begin position="21"/>
        <end position="126"/>
    </location>
</feature>
<evidence type="ECO:0000256" key="2">
    <source>
        <dbReference type="SAM" id="SignalP"/>
    </source>
</evidence>
<gene>
    <name evidence="3" type="ORF">DI563_08715</name>
</gene>
<feature type="region of interest" description="Disordered" evidence="1">
    <location>
        <begin position="50"/>
        <end position="96"/>
    </location>
</feature>
<feature type="signal peptide" evidence="2">
    <location>
        <begin position="1"/>
        <end position="20"/>
    </location>
</feature>
<evidence type="ECO:0008006" key="5">
    <source>
        <dbReference type="Google" id="ProtNLM"/>
    </source>
</evidence>
<proteinExistence type="predicted"/>
<feature type="compositionally biased region" description="Basic and acidic residues" evidence="1">
    <location>
        <begin position="50"/>
        <end position="75"/>
    </location>
</feature>
<reference evidence="3 4" key="1">
    <citation type="submission" date="2017-08" db="EMBL/GenBank/DDBJ databases">
        <title>Infants hospitalized years apart are colonized by the same room-sourced microbial strains.</title>
        <authorList>
            <person name="Brooks B."/>
            <person name="Olm M.R."/>
            <person name="Firek B.A."/>
            <person name="Baker R."/>
            <person name="Thomas B.C."/>
            <person name="Morowitz M.J."/>
            <person name="Banfield J.F."/>
        </authorList>
    </citation>
    <scope>NUCLEOTIDE SEQUENCE [LARGE SCALE GENOMIC DNA]</scope>
    <source>
        <strain evidence="3">S2_005_003_R2_41</strain>
    </source>
</reference>
<comment type="caution">
    <text evidence="3">The sequence shown here is derived from an EMBL/GenBank/DDBJ whole genome shotgun (WGS) entry which is preliminary data.</text>
</comment>
<dbReference type="EMBL" id="QFPP01000075">
    <property type="protein sequence ID" value="PZQ75760.1"/>
    <property type="molecule type" value="Genomic_DNA"/>
</dbReference>
<dbReference type="AlphaFoldDB" id="A0A2W5SLP0"/>
<evidence type="ECO:0000313" key="4">
    <source>
        <dbReference type="Proteomes" id="UP000249135"/>
    </source>
</evidence>
<evidence type="ECO:0000256" key="1">
    <source>
        <dbReference type="SAM" id="MobiDB-lite"/>
    </source>
</evidence>